<dbReference type="GO" id="GO:0003924">
    <property type="term" value="F:GTPase activity"/>
    <property type="evidence" value="ECO:0007669"/>
    <property type="project" value="InterPro"/>
</dbReference>
<keyword evidence="2" id="KW-0342">GTP-binding</keyword>
<dbReference type="PANTHER" id="PTHR11566">
    <property type="entry name" value="DYNAMIN"/>
    <property type="match status" value="1"/>
</dbReference>
<dbReference type="PROSITE" id="PS51718">
    <property type="entry name" value="G_DYNAMIN_2"/>
    <property type="match status" value="1"/>
</dbReference>
<dbReference type="SMART" id="SM00302">
    <property type="entry name" value="GED"/>
    <property type="match status" value="1"/>
</dbReference>
<dbReference type="InterPro" id="IPR027417">
    <property type="entry name" value="P-loop_NTPase"/>
</dbReference>
<dbReference type="OrthoDB" id="5061070at2759"/>
<feature type="domain" description="Dynamin-type G" evidence="5">
    <location>
        <begin position="43"/>
        <end position="348"/>
    </location>
</feature>
<dbReference type="GO" id="GO:0005737">
    <property type="term" value="C:cytoplasm"/>
    <property type="evidence" value="ECO:0007669"/>
    <property type="project" value="TreeGrafter"/>
</dbReference>
<dbReference type="PRINTS" id="PR00195">
    <property type="entry name" value="DYNAMIN"/>
</dbReference>
<dbReference type="GO" id="GO:0005525">
    <property type="term" value="F:GTP binding"/>
    <property type="evidence" value="ECO:0007669"/>
    <property type="project" value="InterPro"/>
</dbReference>
<dbReference type="InterPro" id="IPR045063">
    <property type="entry name" value="Dynamin_N"/>
</dbReference>
<dbReference type="PROSITE" id="PS51388">
    <property type="entry name" value="GED"/>
    <property type="match status" value="1"/>
</dbReference>
<keyword evidence="3" id="KW-0175">Coiled coil</keyword>
<dbReference type="SUPFAM" id="SSF52540">
    <property type="entry name" value="P-loop containing nucleoside triphosphate hydrolases"/>
    <property type="match status" value="1"/>
</dbReference>
<evidence type="ECO:0000256" key="2">
    <source>
        <dbReference type="ARBA" id="ARBA00023134"/>
    </source>
</evidence>
<dbReference type="InterPro" id="IPR003130">
    <property type="entry name" value="GED"/>
</dbReference>
<dbReference type="Pfam" id="PF02212">
    <property type="entry name" value="GED"/>
    <property type="match status" value="1"/>
</dbReference>
<dbReference type="EMBL" id="JH711579">
    <property type="protein sequence ID" value="EIW80201.1"/>
    <property type="molecule type" value="Genomic_DNA"/>
</dbReference>
<dbReference type="InterPro" id="IPR022812">
    <property type="entry name" value="Dynamin"/>
</dbReference>
<keyword evidence="1" id="KW-0547">Nucleotide-binding</keyword>
<dbReference type="GO" id="GO:0005874">
    <property type="term" value="C:microtubule"/>
    <property type="evidence" value="ECO:0007669"/>
    <property type="project" value="TreeGrafter"/>
</dbReference>
<dbReference type="SMART" id="SM00053">
    <property type="entry name" value="DYNc"/>
    <property type="match status" value="1"/>
</dbReference>
<reference evidence="7" key="1">
    <citation type="journal article" date="2012" name="Science">
        <title>The Paleozoic origin of enzymatic lignin decomposition reconstructed from 31 fungal genomes.</title>
        <authorList>
            <person name="Floudas D."/>
            <person name="Binder M."/>
            <person name="Riley R."/>
            <person name="Barry K."/>
            <person name="Blanchette R.A."/>
            <person name="Henrissat B."/>
            <person name="Martinez A.T."/>
            <person name="Otillar R."/>
            <person name="Spatafora J.W."/>
            <person name="Yadav J.S."/>
            <person name="Aerts A."/>
            <person name="Benoit I."/>
            <person name="Boyd A."/>
            <person name="Carlson A."/>
            <person name="Copeland A."/>
            <person name="Coutinho P.M."/>
            <person name="de Vries R.P."/>
            <person name="Ferreira P."/>
            <person name="Findley K."/>
            <person name="Foster B."/>
            <person name="Gaskell J."/>
            <person name="Glotzer D."/>
            <person name="Gorecki P."/>
            <person name="Heitman J."/>
            <person name="Hesse C."/>
            <person name="Hori C."/>
            <person name="Igarashi K."/>
            <person name="Jurgens J.A."/>
            <person name="Kallen N."/>
            <person name="Kersten P."/>
            <person name="Kohler A."/>
            <person name="Kuees U."/>
            <person name="Kumar T.K.A."/>
            <person name="Kuo A."/>
            <person name="LaButti K."/>
            <person name="Larrondo L.F."/>
            <person name="Lindquist E."/>
            <person name="Ling A."/>
            <person name="Lombard V."/>
            <person name="Lucas S."/>
            <person name="Lundell T."/>
            <person name="Martin R."/>
            <person name="McLaughlin D.J."/>
            <person name="Morgenstern I."/>
            <person name="Morin E."/>
            <person name="Murat C."/>
            <person name="Nagy L.G."/>
            <person name="Nolan M."/>
            <person name="Ohm R.A."/>
            <person name="Patyshakuliyeva A."/>
            <person name="Rokas A."/>
            <person name="Ruiz-Duenas F.J."/>
            <person name="Sabat G."/>
            <person name="Salamov A."/>
            <person name="Samejima M."/>
            <person name="Schmutz J."/>
            <person name="Slot J.C."/>
            <person name="St John F."/>
            <person name="Stenlid J."/>
            <person name="Sun H."/>
            <person name="Sun S."/>
            <person name="Syed K."/>
            <person name="Tsang A."/>
            <person name="Wiebenga A."/>
            <person name="Young D."/>
            <person name="Pisabarro A."/>
            <person name="Eastwood D.C."/>
            <person name="Martin F."/>
            <person name="Cullen D."/>
            <person name="Grigoriev I.V."/>
            <person name="Hibbett D.S."/>
        </authorList>
    </citation>
    <scope>NUCLEOTIDE SEQUENCE [LARGE SCALE GENOMIC DNA]</scope>
    <source>
        <strain evidence="7">RWD-64-598 SS2</strain>
    </source>
</reference>
<feature type="coiled-coil region" evidence="3">
    <location>
        <begin position="707"/>
        <end position="741"/>
    </location>
</feature>
<evidence type="ECO:0008006" key="8">
    <source>
        <dbReference type="Google" id="ProtNLM"/>
    </source>
</evidence>
<evidence type="ECO:0000313" key="7">
    <source>
        <dbReference type="Proteomes" id="UP000053558"/>
    </source>
</evidence>
<evidence type="ECO:0000259" key="5">
    <source>
        <dbReference type="PROSITE" id="PS51718"/>
    </source>
</evidence>
<protein>
    <recommendedName>
        <fullName evidence="8">P-loop containing nucleoside triphosphate hydrolase protein</fullName>
    </recommendedName>
</protein>
<name>A0A5M3MNK8_CONPW</name>
<dbReference type="Proteomes" id="UP000053558">
    <property type="component" value="Unassembled WGS sequence"/>
</dbReference>
<dbReference type="InterPro" id="IPR000375">
    <property type="entry name" value="Dynamin_stalk"/>
</dbReference>
<dbReference type="InterPro" id="IPR001401">
    <property type="entry name" value="Dynamin_GTPase"/>
</dbReference>
<dbReference type="CDD" id="cd08771">
    <property type="entry name" value="DLP_1"/>
    <property type="match status" value="1"/>
</dbReference>
<dbReference type="OMA" id="IMCSMPM"/>
<dbReference type="AlphaFoldDB" id="A0A5M3MNK8"/>
<keyword evidence="7" id="KW-1185">Reference proteome</keyword>
<dbReference type="InterPro" id="IPR030381">
    <property type="entry name" value="G_DYNAMIN_dom"/>
</dbReference>
<evidence type="ECO:0000256" key="1">
    <source>
        <dbReference type="ARBA" id="ARBA00022741"/>
    </source>
</evidence>
<evidence type="ECO:0000256" key="3">
    <source>
        <dbReference type="SAM" id="Coils"/>
    </source>
</evidence>
<dbReference type="InterPro" id="IPR020850">
    <property type="entry name" value="GED_dom"/>
</dbReference>
<dbReference type="Gene3D" id="3.40.50.300">
    <property type="entry name" value="P-loop containing nucleotide triphosphate hydrolases"/>
    <property type="match status" value="1"/>
</dbReference>
<dbReference type="RefSeq" id="XP_007769207.1">
    <property type="nucleotide sequence ID" value="XM_007771017.1"/>
</dbReference>
<gene>
    <name evidence="6" type="ORF">CONPUDRAFT_105169</name>
</gene>
<dbReference type="Pfam" id="PF00350">
    <property type="entry name" value="Dynamin_N"/>
    <property type="match status" value="1"/>
</dbReference>
<proteinExistence type="predicted"/>
<sequence length="744" mass="83427">MPADGSSDSQNEVVGLSNARVSRRSREMLDLVNRLHSTGVQAEMDLPVIAVIGSQSAGKSSLIEAISGIKLPRASGTCTRCATECKLSRSDRPWTCVVKLQIMTDANGQVCKTRNVPFGAPIQDKDEVEERIRRAQRAILNPSTEAKIFLDGGDVDEDENAVSFSKNIICLEISGPDVADLSFVDLPGLIVSTTDGNRGDIDLVRSLVDSWIKKPSCVILLTVTCETDFNNQGAYEIVREHDPKGDRTVGVLTKPDLCQEGDETFWVDLVKGLNIPLSNNWFCVKQPTPSELKKGITWQQARKNEDTFFMTKEPWASLPEERQRYLRTSNLTERLSVILSDLIATRLPKIQDELKALLQKTEEEKRKLPKAPSSDPVGEVLQALNVFTIDITKRMQGTPDEDGVLQTIRPRQVKFQRAVRATAPNFQPFESGREDSQLEDPSFLSNEEIFSTESQEDENPPIYIDQVQDRAQKAVTRELPGNYPFVVKEMYIKQFLTKWHAPALELFDETYDILKQEVLRVVDAHFNRMGRGLAANRVTLIVQEHLESCAERTREKIEWLLDVESMPTTLNTHYFADYRDKFLAHYRGARPKASGLSANLQSYTAPGPTEYPSGFQESVSRVLSGLSELGISAKPEDIPKMLPSDPMEPAIEIMASVRAYFQVAYKRFADMVPMTIDHEIVLGLNKGLEKALRDGLEITGPNAREACEALIEEASTISLRREELQKRLDTLKLASQELRTLKLT</sequence>
<dbReference type="GO" id="GO:0016020">
    <property type="term" value="C:membrane"/>
    <property type="evidence" value="ECO:0007669"/>
    <property type="project" value="TreeGrafter"/>
</dbReference>
<evidence type="ECO:0000313" key="6">
    <source>
        <dbReference type="EMBL" id="EIW80201.1"/>
    </source>
</evidence>
<dbReference type="KEGG" id="cput:CONPUDRAFT_105169"/>
<accession>A0A5M3MNK8</accession>
<dbReference type="Gene3D" id="1.20.120.1240">
    <property type="entry name" value="Dynamin, middle domain"/>
    <property type="match status" value="1"/>
</dbReference>
<dbReference type="GeneID" id="19198519"/>
<dbReference type="Pfam" id="PF01031">
    <property type="entry name" value="Dynamin_M"/>
    <property type="match status" value="1"/>
</dbReference>
<comment type="caution">
    <text evidence="6">The sequence shown here is derived from an EMBL/GenBank/DDBJ whole genome shotgun (WGS) entry which is preliminary data.</text>
</comment>
<dbReference type="GO" id="GO:0008017">
    <property type="term" value="F:microtubule binding"/>
    <property type="evidence" value="ECO:0007669"/>
    <property type="project" value="TreeGrafter"/>
</dbReference>
<organism evidence="6 7">
    <name type="scientific">Coniophora puteana (strain RWD-64-598)</name>
    <name type="common">Brown rot fungus</name>
    <dbReference type="NCBI Taxonomy" id="741705"/>
    <lineage>
        <taxon>Eukaryota</taxon>
        <taxon>Fungi</taxon>
        <taxon>Dikarya</taxon>
        <taxon>Basidiomycota</taxon>
        <taxon>Agaricomycotina</taxon>
        <taxon>Agaricomycetes</taxon>
        <taxon>Agaricomycetidae</taxon>
        <taxon>Boletales</taxon>
        <taxon>Coniophorineae</taxon>
        <taxon>Coniophoraceae</taxon>
        <taxon>Coniophora</taxon>
    </lineage>
</organism>
<evidence type="ECO:0000259" key="4">
    <source>
        <dbReference type="PROSITE" id="PS51388"/>
    </source>
</evidence>
<feature type="domain" description="GED" evidence="4">
    <location>
        <begin position="650"/>
        <end position="744"/>
    </location>
</feature>